<sequence>MIIGLGWTLAIVALAAFGLLGAAGAMVAAILHNLSTLLVLGNAGRLLRFQEPLMKL</sequence>
<evidence type="ECO:0000313" key="1">
    <source>
        <dbReference type="EMBL" id="KPZ04915.1"/>
    </source>
</evidence>
<gene>
    <name evidence="1" type="ORF">ALO94_200889</name>
</gene>
<proteinExistence type="predicted"/>
<reference evidence="1 2" key="1">
    <citation type="submission" date="2015-09" db="EMBL/GenBank/DDBJ databases">
        <title>Genome announcement of multiple Pseudomonas syringae strains.</title>
        <authorList>
            <person name="Thakur S."/>
            <person name="Wang P.W."/>
            <person name="Gong Y."/>
            <person name="Weir B.S."/>
            <person name="Guttman D.S."/>
        </authorList>
    </citation>
    <scope>NUCLEOTIDE SEQUENCE [LARGE SCALE GENOMIC DNA]</scope>
    <source>
        <strain evidence="1 2">ICMP16929</strain>
    </source>
</reference>
<organism evidence="1 2">
    <name type="scientific">Pseudomonas syringae pv. spinaceae</name>
    <dbReference type="NCBI Taxonomy" id="264459"/>
    <lineage>
        <taxon>Bacteria</taxon>
        <taxon>Pseudomonadati</taxon>
        <taxon>Pseudomonadota</taxon>
        <taxon>Gammaproteobacteria</taxon>
        <taxon>Pseudomonadales</taxon>
        <taxon>Pseudomonadaceae</taxon>
        <taxon>Pseudomonas</taxon>
        <taxon>Pseudomonas syringae</taxon>
    </lineage>
</organism>
<accession>A0A0Q0C3W4</accession>
<evidence type="ECO:0000313" key="2">
    <source>
        <dbReference type="Proteomes" id="UP000050384"/>
    </source>
</evidence>
<dbReference type="Proteomes" id="UP000050384">
    <property type="component" value="Unassembled WGS sequence"/>
</dbReference>
<dbReference type="AlphaFoldDB" id="A0A0Q0C3W4"/>
<dbReference type="PATRIC" id="fig|264459.3.peg.2352"/>
<comment type="caution">
    <text evidence="1">The sequence shown here is derived from an EMBL/GenBank/DDBJ whole genome shotgun (WGS) entry which is preliminary data.</text>
</comment>
<protein>
    <submittedName>
        <fullName evidence="1">Amino acid ABC transporter permease</fullName>
    </submittedName>
</protein>
<name>A0A0Q0C3W4_PSESX</name>
<dbReference type="EMBL" id="LJRI01000367">
    <property type="protein sequence ID" value="KPZ04915.1"/>
    <property type="molecule type" value="Genomic_DNA"/>
</dbReference>